<keyword evidence="2" id="KW-1185">Reference proteome</keyword>
<protein>
    <submittedName>
        <fullName evidence="1">Uncharacterized protein</fullName>
    </submittedName>
</protein>
<reference evidence="2" key="2">
    <citation type="submission" date="2015-01" db="EMBL/GenBank/DDBJ databases">
        <title>Evolutionary Origins and Diversification of the Mycorrhizal Mutualists.</title>
        <authorList>
            <consortium name="DOE Joint Genome Institute"/>
            <consortium name="Mycorrhizal Genomics Consortium"/>
            <person name="Kohler A."/>
            <person name="Kuo A."/>
            <person name="Nagy L.G."/>
            <person name="Floudas D."/>
            <person name="Copeland A."/>
            <person name="Barry K.W."/>
            <person name="Cichocki N."/>
            <person name="Veneault-Fourrey C."/>
            <person name="LaButti K."/>
            <person name="Lindquist E.A."/>
            <person name="Lipzen A."/>
            <person name="Lundell T."/>
            <person name="Morin E."/>
            <person name="Murat C."/>
            <person name="Riley R."/>
            <person name="Ohm R."/>
            <person name="Sun H."/>
            <person name="Tunlid A."/>
            <person name="Henrissat B."/>
            <person name="Grigoriev I.V."/>
            <person name="Hibbett D.S."/>
            <person name="Martin F."/>
        </authorList>
    </citation>
    <scope>NUCLEOTIDE SEQUENCE [LARGE SCALE GENOMIC DNA]</scope>
    <source>
        <strain evidence="2">Marx 270</strain>
    </source>
</reference>
<name>A0A0C3PQM8_PISTI</name>
<dbReference type="HOGENOM" id="CLU_704210_0_0_1"/>
<evidence type="ECO:0000313" key="1">
    <source>
        <dbReference type="EMBL" id="KIO10824.1"/>
    </source>
</evidence>
<evidence type="ECO:0000313" key="2">
    <source>
        <dbReference type="Proteomes" id="UP000054217"/>
    </source>
</evidence>
<dbReference type="EMBL" id="KN831951">
    <property type="protein sequence ID" value="KIO10824.1"/>
    <property type="molecule type" value="Genomic_DNA"/>
</dbReference>
<reference evidence="1 2" key="1">
    <citation type="submission" date="2014-04" db="EMBL/GenBank/DDBJ databases">
        <authorList>
            <consortium name="DOE Joint Genome Institute"/>
            <person name="Kuo A."/>
            <person name="Kohler A."/>
            <person name="Costa M.D."/>
            <person name="Nagy L.G."/>
            <person name="Floudas D."/>
            <person name="Copeland A."/>
            <person name="Barry K.W."/>
            <person name="Cichocki N."/>
            <person name="Veneault-Fourrey C."/>
            <person name="LaButti K."/>
            <person name="Lindquist E.A."/>
            <person name="Lipzen A."/>
            <person name="Lundell T."/>
            <person name="Morin E."/>
            <person name="Murat C."/>
            <person name="Sun H."/>
            <person name="Tunlid A."/>
            <person name="Henrissat B."/>
            <person name="Grigoriev I.V."/>
            <person name="Hibbett D.S."/>
            <person name="Martin F."/>
            <person name="Nordberg H.P."/>
            <person name="Cantor M.N."/>
            <person name="Hua S.X."/>
        </authorList>
    </citation>
    <scope>NUCLEOTIDE SEQUENCE [LARGE SCALE GENOMIC DNA]</scope>
    <source>
        <strain evidence="1 2">Marx 270</strain>
    </source>
</reference>
<accession>A0A0C3PQM8</accession>
<dbReference type="AlphaFoldDB" id="A0A0C3PQM8"/>
<dbReference type="InParanoid" id="A0A0C3PQM8"/>
<proteinExistence type="predicted"/>
<dbReference type="OrthoDB" id="2681292at2759"/>
<gene>
    <name evidence="1" type="ORF">M404DRAFT_877308</name>
</gene>
<dbReference type="Proteomes" id="UP000054217">
    <property type="component" value="Unassembled WGS sequence"/>
</dbReference>
<organism evidence="1 2">
    <name type="scientific">Pisolithus tinctorius Marx 270</name>
    <dbReference type="NCBI Taxonomy" id="870435"/>
    <lineage>
        <taxon>Eukaryota</taxon>
        <taxon>Fungi</taxon>
        <taxon>Dikarya</taxon>
        <taxon>Basidiomycota</taxon>
        <taxon>Agaricomycotina</taxon>
        <taxon>Agaricomycetes</taxon>
        <taxon>Agaricomycetidae</taxon>
        <taxon>Boletales</taxon>
        <taxon>Sclerodermatineae</taxon>
        <taxon>Pisolithaceae</taxon>
        <taxon>Pisolithus</taxon>
    </lineage>
</organism>
<sequence>MRACLPTGFFSAGYPSFATALLGFPHDNSPTTPQKSGSSSSAVLSRTVDSPYSLVSNFRISNTAIPRCVLLMSDIQKTMQAEGLPMTRANLTNQDDTIASSLQSPVLPPNRECARKQASRTHVVVPMSENNRHSMYGIANDNKHTSGKRRNSAFLSANLRHEERNTGFPQDVVDILQQLEDLADWVRAASCKLRPAASSTKFLCGNHHHSRGRSPTSWHMASRVTALEEKISTPFSNDPKSEQETYVNASQGPATSRAFPIPTVMQGYRRATDSLHESHNIAGLPARGSRSLITYPVYRRPQFHQPPSGAPATSLTHHSAYYRRTMDGFSVPSSPRAFHHIASVCGKISPESSLQRCRSKTSVIPPAIPVDHVPIESPYSQRKRMRFPSLKL</sequence>